<evidence type="ECO:0000313" key="5">
    <source>
        <dbReference type="EMBL" id="KAJ8884570.1"/>
    </source>
</evidence>
<comment type="similarity">
    <text evidence="1 2">Belongs to the glycosyl hydrolase 31 family.</text>
</comment>
<feature type="domain" description="Glycoside hydrolase family 31 TIM barrel" evidence="4">
    <location>
        <begin position="348"/>
        <end position="474"/>
    </location>
</feature>
<dbReference type="Pfam" id="PF01055">
    <property type="entry name" value="Glyco_hydro_31_2nd"/>
    <property type="match status" value="2"/>
</dbReference>
<evidence type="ECO:0000259" key="4">
    <source>
        <dbReference type="Pfam" id="PF01055"/>
    </source>
</evidence>
<name>A0ABQ9HJW5_9NEOP</name>
<dbReference type="Proteomes" id="UP001159363">
    <property type="component" value="Chromosome 4"/>
</dbReference>
<dbReference type="PANTHER" id="PTHR43053:SF6">
    <property type="entry name" value="SITS-BINDING PROTEIN"/>
    <property type="match status" value="1"/>
</dbReference>
<evidence type="ECO:0000313" key="6">
    <source>
        <dbReference type="Proteomes" id="UP001159363"/>
    </source>
</evidence>
<feature type="chain" id="PRO_5046615618" description="Glycoside hydrolase family 31 TIM barrel domain-containing protein" evidence="3">
    <location>
        <begin position="23"/>
        <end position="635"/>
    </location>
</feature>
<evidence type="ECO:0000256" key="2">
    <source>
        <dbReference type="RuleBase" id="RU361185"/>
    </source>
</evidence>
<comment type="caution">
    <text evidence="5">The sequence shown here is derived from an EMBL/GenBank/DDBJ whole genome shotgun (WGS) entry which is preliminary data.</text>
</comment>
<dbReference type="CDD" id="cd06592">
    <property type="entry name" value="GH31_NET37"/>
    <property type="match status" value="1"/>
</dbReference>
<dbReference type="Gene3D" id="3.20.20.80">
    <property type="entry name" value="Glycosidases"/>
    <property type="match status" value="1"/>
</dbReference>
<dbReference type="InterPro" id="IPR050985">
    <property type="entry name" value="Alpha-glycosidase_related"/>
</dbReference>
<dbReference type="EMBL" id="JARBHB010000005">
    <property type="protein sequence ID" value="KAJ8884570.1"/>
    <property type="molecule type" value="Genomic_DNA"/>
</dbReference>
<evidence type="ECO:0000256" key="3">
    <source>
        <dbReference type="SAM" id="SignalP"/>
    </source>
</evidence>
<protein>
    <recommendedName>
        <fullName evidence="4">Glycoside hydrolase family 31 TIM barrel domain-containing protein</fullName>
    </recommendedName>
</protein>
<dbReference type="SUPFAM" id="SSF51445">
    <property type="entry name" value="(Trans)glycosidases"/>
    <property type="match status" value="1"/>
</dbReference>
<feature type="signal peptide" evidence="3">
    <location>
        <begin position="1"/>
        <end position="22"/>
    </location>
</feature>
<accession>A0ABQ9HJW5</accession>
<keyword evidence="3" id="KW-0732">Signal</keyword>
<proteinExistence type="inferred from homology"/>
<keyword evidence="2" id="KW-0326">Glycosidase</keyword>
<gene>
    <name evidence="5" type="ORF">PR048_016427</name>
</gene>
<reference evidence="5 6" key="1">
    <citation type="submission" date="2023-02" db="EMBL/GenBank/DDBJ databases">
        <title>LHISI_Scaffold_Assembly.</title>
        <authorList>
            <person name="Stuart O.P."/>
            <person name="Cleave R."/>
            <person name="Magrath M.J.L."/>
            <person name="Mikheyev A.S."/>
        </authorList>
    </citation>
    <scope>NUCLEOTIDE SEQUENCE [LARGE SCALE GENOMIC DNA]</scope>
    <source>
        <strain evidence="5">Daus_M_001</strain>
        <tissue evidence="5">Leg muscle</tissue>
    </source>
</reference>
<sequence>MACLVSALWPFILCLKVLVVRQEKPVAARAASHNQNFDSCYTTCGAGNWTTTTSPNPDRHMGIVFNKSLCDVFQRAYFDFLRFNHEEKVVRIYNDAGAEVLLGNLGTLLRSGRGYNCLVRDQRSDGSVCLEWMNQARLYLNHHTHGNVHCYHITWESLAEGVNPKDCYDWSEGKGHWYGGGQTRGMAWPAELGLVEMSPFITGQVDISQWGNVLKRYFISSKGVTITVDPNTPLHVSISDSASRQLCLQAKHDDFAYAYHLTPLPKLNYTICRAANMKIVHSFLAEKSLWDGLRKDDLDVIHSIISEPVWQISPANIEALTEAAVYNYTEDIIGLGFLRQGHVLLNEFWQLHAGDFTLDASRFPTLEETIKIIHRRGFRIIFTIQPFISTESVNFHEAVQERLLVSERGSRHHIPALTAYKSSLSAGMLDITNNRVIPWLQTKLKALVEQYSVDSFYIDYGTAHDLPYHYRFENKLRNPDEYKTLFTQAVLQSVGVMGVSSTIVRPRAPVFVSLPPFSSSWESLAMVIPTILTYGLTGYPFIMPGAVGGDYDIQKFDEDNMTVTTAKTAEEYVDEFDFPLPDKELYTRWLQLATFLPVIRYTHLPSKYEDDDLLEIIKALTTLRVKTVCHFFSLQ</sequence>
<feature type="domain" description="Glycoside hydrolase family 31 TIM barrel" evidence="4">
    <location>
        <begin position="518"/>
        <end position="604"/>
    </location>
</feature>
<keyword evidence="6" id="KW-1185">Reference proteome</keyword>
<keyword evidence="2" id="KW-0378">Hydrolase</keyword>
<dbReference type="InterPro" id="IPR000322">
    <property type="entry name" value="Glyco_hydro_31_TIM"/>
</dbReference>
<organism evidence="5 6">
    <name type="scientific">Dryococelus australis</name>
    <dbReference type="NCBI Taxonomy" id="614101"/>
    <lineage>
        <taxon>Eukaryota</taxon>
        <taxon>Metazoa</taxon>
        <taxon>Ecdysozoa</taxon>
        <taxon>Arthropoda</taxon>
        <taxon>Hexapoda</taxon>
        <taxon>Insecta</taxon>
        <taxon>Pterygota</taxon>
        <taxon>Neoptera</taxon>
        <taxon>Polyneoptera</taxon>
        <taxon>Phasmatodea</taxon>
        <taxon>Verophasmatodea</taxon>
        <taxon>Anareolatae</taxon>
        <taxon>Phasmatidae</taxon>
        <taxon>Eurycanthinae</taxon>
        <taxon>Dryococelus</taxon>
    </lineage>
</organism>
<dbReference type="PANTHER" id="PTHR43053">
    <property type="entry name" value="GLYCOSIDASE FAMILY 31"/>
    <property type="match status" value="1"/>
</dbReference>
<dbReference type="InterPro" id="IPR017853">
    <property type="entry name" value="GH"/>
</dbReference>
<evidence type="ECO:0000256" key="1">
    <source>
        <dbReference type="ARBA" id="ARBA00007806"/>
    </source>
</evidence>